<keyword evidence="2" id="KW-1185">Reference proteome</keyword>
<proteinExistence type="predicted"/>
<organism evidence="1 2">
    <name type="scientific">Buddleja alternifolia</name>
    <dbReference type="NCBI Taxonomy" id="168488"/>
    <lineage>
        <taxon>Eukaryota</taxon>
        <taxon>Viridiplantae</taxon>
        <taxon>Streptophyta</taxon>
        <taxon>Embryophyta</taxon>
        <taxon>Tracheophyta</taxon>
        <taxon>Spermatophyta</taxon>
        <taxon>Magnoliopsida</taxon>
        <taxon>eudicotyledons</taxon>
        <taxon>Gunneridae</taxon>
        <taxon>Pentapetalae</taxon>
        <taxon>asterids</taxon>
        <taxon>lamiids</taxon>
        <taxon>Lamiales</taxon>
        <taxon>Scrophulariaceae</taxon>
        <taxon>Buddlejeae</taxon>
        <taxon>Buddleja</taxon>
    </lineage>
</organism>
<accession>A0AAV6XRU0</accession>
<gene>
    <name evidence="1" type="ORF">BUALT_Bualt04G0088800</name>
</gene>
<reference evidence="1" key="1">
    <citation type="submission" date="2019-10" db="EMBL/GenBank/DDBJ databases">
        <authorList>
            <person name="Zhang R."/>
            <person name="Pan Y."/>
            <person name="Wang J."/>
            <person name="Ma R."/>
            <person name="Yu S."/>
        </authorList>
    </citation>
    <scope>NUCLEOTIDE SEQUENCE</scope>
    <source>
        <strain evidence="1">LA-IB0</strain>
        <tissue evidence="1">Leaf</tissue>
    </source>
</reference>
<dbReference type="InterPro" id="IPR025322">
    <property type="entry name" value="PADRE_dom"/>
</dbReference>
<protein>
    <submittedName>
        <fullName evidence="1">Uncharacterized protein</fullName>
    </submittedName>
</protein>
<sequence length="168" mass="19332">MGNNIGGGKRKIKIMKIDGQIFKLKMPAKAMDVLKDYPNGYVLLESESVKRFGIRAPQLLPEEELRPKKVYFLLEIPKFPDEDQDRIRRSRSAVPMTGARERLECLMMLRQKSDTGPGPGRIRVKMRLPRAQIEKLMEESRDGAEVAERILHLCLQNSREEISEGLRN</sequence>
<dbReference type="Pfam" id="PF14009">
    <property type="entry name" value="PADRE"/>
    <property type="match status" value="1"/>
</dbReference>
<name>A0AAV6XRU0_9LAMI</name>
<dbReference type="PANTHER" id="PTHR33148">
    <property type="entry name" value="PLASTID MOVEMENT IMPAIRED PROTEIN-RELATED"/>
    <property type="match status" value="1"/>
</dbReference>
<evidence type="ECO:0000313" key="1">
    <source>
        <dbReference type="EMBL" id="KAG8384155.1"/>
    </source>
</evidence>
<evidence type="ECO:0000313" key="2">
    <source>
        <dbReference type="Proteomes" id="UP000826271"/>
    </source>
</evidence>
<dbReference type="EMBL" id="WHWC01000004">
    <property type="protein sequence ID" value="KAG8384155.1"/>
    <property type="molecule type" value="Genomic_DNA"/>
</dbReference>
<dbReference type="PANTHER" id="PTHR33148:SF6">
    <property type="entry name" value="DUF4228 DOMAIN-CONTAINING PROTEIN"/>
    <property type="match status" value="1"/>
</dbReference>
<dbReference type="AlphaFoldDB" id="A0AAV6XRU0"/>
<dbReference type="Proteomes" id="UP000826271">
    <property type="component" value="Unassembled WGS sequence"/>
</dbReference>
<comment type="caution">
    <text evidence="1">The sequence shown here is derived from an EMBL/GenBank/DDBJ whole genome shotgun (WGS) entry which is preliminary data.</text>
</comment>